<comment type="pathway">
    <text evidence="10">Lipid metabolism; phospholipid metabolism.</text>
</comment>
<reference evidence="11" key="2">
    <citation type="submission" date="2020-09" db="EMBL/GenBank/DDBJ databases">
        <authorList>
            <person name="Sun Q."/>
            <person name="Zhou Y."/>
        </authorList>
    </citation>
    <scope>NUCLEOTIDE SEQUENCE</scope>
    <source>
        <strain evidence="11">CGMCC 1.12754</strain>
    </source>
</reference>
<gene>
    <name evidence="10" type="primary">plsY</name>
    <name evidence="11" type="ORF">GCM10011398_31320</name>
</gene>
<dbReference type="RefSeq" id="WP_229683216.1">
    <property type="nucleotide sequence ID" value="NZ_BMFR01000016.1"/>
</dbReference>
<dbReference type="Pfam" id="PF02660">
    <property type="entry name" value="G3P_acyltransf"/>
    <property type="match status" value="1"/>
</dbReference>
<dbReference type="Proteomes" id="UP000622860">
    <property type="component" value="Unassembled WGS sequence"/>
</dbReference>
<evidence type="ECO:0000256" key="8">
    <source>
        <dbReference type="ARBA" id="ARBA00023209"/>
    </source>
</evidence>
<sequence length="184" mass="19669">MKPLLEIIILCISYLFGCLNGAYYVGKIVSKKDIRQLGSTNAGARNAGRVFGRSAFVYTVIIDALKTAVPLTIVFYFFDTSLLVLGGIALAVLAGHIWPAQLNFRGGKGVVVYLAAALVLAPITLVIVGLTVLIGLKVKRNFTIIGLIGLSTIPVTLLILSKFILAGIFLVMLSIVILVHRNGD</sequence>
<evidence type="ECO:0000256" key="3">
    <source>
        <dbReference type="ARBA" id="ARBA00022679"/>
    </source>
</evidence>
<dbReference type="EMBL" id="BMFR01000016">
    <property type="protein sequence ID" value="GGG83438.1"/>
    <property type="molecule type" value="Genomic_DNA"/>
</dbReference>
<keyword evidence="2 10" id="KW-0444">Lipid biosynthesis</keyword>
<accession>A0A917HLX2</accession>
<organism evidence="11 12">
    <name type="scientific">Virgibacillus oceani</name>
    <dbReference type="NCBI Taxonomy" id="1479511"/>
    <lineage>
        <taxon>Bacteria</taxon>
        <taxon>Bacillati</taxon>
        <taxon>Bacillota</taxon>
        <taxon>Bacilli</taxon>
        <taxon>Bacillales</taxon>
        <taxon>Bacillaceae</taxon>
        <taxon>Virgibacillus</taxon>
    </lineage>
</organism>
<keyword evidence="5 10" id="KW-1133">Transmembrane helix</keyword>
<evidence type="ECO:0000313" key="11">
    <source>
        <dbReference type="EMBL" id="GGG83438.1"/>
    </source>
</evidence>
<protein>
    <recommendedName>
        <fullName evidence="10">Glycerol-3-phosphate acyltransferase</fullName>
    </recommendedName>
    <alternativeName>
        <fullName evidence="10">Acyl-PO4 G3P acyltransferase</fullName>
    </alternativeName>
    <alternativeName>
        <fullName evidence="10">Acyl-phosphate--glycerol-3-phosphate acyltransferase</fullName>
    </alternativeName>
    <alternativeName>
        <fullName evidence="10">G3P acyltransferase</fullName>
        <shortName evidence="10">GPAT</shortName>
        <ecNumber evidence="10">2.3.1.275</ecNumber>
    </alternativeName>
    <alternativeName>
        <fullName evidence="10">Lysophosphatidic acid synthase</fullName>
        <shortName evidence="10">LPA synthase</shortName>
    </alternativeName>
</protein>
<comment type="catalytic activity">
    <reaction evidence="10">
        <text>an acyl phosphate + sn-glycerol 3-phosphate = a 1-acyl-sn-glycero-3-phosphate + phosphate</text>
        <dbReference type="Rhea" id="RHEA:34075"/>
        <dbReference type="ChEBI" id="CHEBI:43474"/>
        <dbReference type="ChEBI" id="CHEBI:57597"/>
        <dbReference type="ChEBI" id="CHEBI:57970"/>
        <dbReference type="ChEBI" id="CHEBI:59918"/>
        <dbReference type="EC" id="2.3.1.275"/>
    </reaction>
</comment>
<dbReference type="PANTHER" id="PTHR30309">
    <property type="entry name" value="INNER MEMBRANE PROTEIN YGIH"/>
    <property type="match status" value="1"/>
</dbReference>
<keyword evidence="11" id="KW-0012">Acyltransferase</keyword>
<evidence type="ECO:0000256" key="5">
    <source>
        <dbReference type="ARBA" id="ARBA00022989"/>
    </source>
</evidence>
<evidence type="ECO:0000313" key="12">
    <source>
        <dbReference type="Proteomes" id="UP000622860"/>
    </source>
</evidence>
<keyword evidence="3 10" id="KW-0808">Transferase</keyword>
<name>A0A917HLX2_9BACI</name>
<dbReference type="SMART" id="SM01207">
    <property type="entry name" value="G3P_acyltransf"/>
    <property type="match status" value="1"/>
</dbReference>
<feature type="transmembrane region" description="Helical" evidence="10">
    <location>
        <begin position="6"/>
        <end position="26"/>
    </location>
</feature>
<keyword evidence="9 10" id="KW-1208">Phospholipid metabolism</keyword>
<dbReference type="InterPro" id="IPR003811">
    <property type="entry name" value="G3P_acylTferase_PlsY"/>
</dbReference>
<evidence type="ECO:0000256" key="9">
    <source>
        <dbReference type="ARBA" id="ARBA00023264"/>
    </source>
</evidence>
<dbReference type="HAMAP" id="MF_01043">
    <property type="entry name" value="PlsY"/>
    <property type="match status" value="1"/>
</dbReference>
<reference evidence="11" key="1">
    <citation type="journal article" date="2014" name="Int. J. Syst. Evol. Microbiol.">
        <title>Complete genome sequence of Corynebacterium casei LMG S-19264T (=DSM 44701T), isolated from a smear-ripened cheese.</title>
        <authorList>
            <consortium name="US DOE Joint Genome Institute (JGI-PGF)"/>
            <person name="Walter F."/>
            <person name="Albersmeier A."/>
            <person name="Kalinowski J."/>
            <person name="Ruckert C."/>
        </authorList>
    </citation>
    <scope>NUCLEOTIDE SEQUENCE</scope>
    <source>
        <strain evidence="11">CGMCC 1.12754</strain>
    </source>
</reference>
<evidence type="ECO:0000256" key="7">
    <source>
        <dbReference type="ARBA" id="ARBA00023136"/>
    </source>
</evidence>
<keyword evidence="7 10" id="KW-0472">Membrane</keyword>
<comment type="function">
    <text evidence="10">Catalyzes the transfer of an acyl group from acyl-phosphate (acyl-PO(4)) to glycerol-3-phosphate (G3P) to form lysophosphatidic acid (LPA). This enzyme utilizes acyl-phosphate as fatty acyl donor, but not acyl-CoA or acyl-ACP.</text>
</comment>
<dbReference type="EC" id="2.3.1.275" evidence="10"/>
<comment type="caution">
    <text evidence="11">The sequence shown here is derived from an EMBL/GenBank/DDBJ whole genome shotgun (WGS) entry which is preliminary data.</text>
</comment>
<dbReference type="AlphaFoldDB" id="A0A917HLX2"/>
<feature type="transmembrane region" description="Helical" evidence="10">
    <location>
        <begin position="55"/>
        <end position="76"/>
    </location>
</feature>
<feature type="transmembrane region" description="Helical" evidence="10">
    <location>
        <begin position="156"/>
        <end position="179"/>
    </location>
</feature>
<dbReference type="PANTHER" id="PTHR30309:SF0">
    <property type="entry name" value="GLYCEROL-3-PHOSPHATE ACYLTRANSFERASE-RELATED"/>
    <property type="match status" value="1"/>
</dbReference>
<feature type="transmembrane region" description="Helical" evidence="10">
    <location>
        <begin position="110"/>
        <end position="136"/>
    </location>
</feature>
<keyword evidence="4 10" id="KW-0812">Transmembrane</keyword>
<evidence type="ECO:0000256" key="6">
    <source>
        <dbReference type="ARBA" id="ARBA00023098"/>
    </source>
</evidence>
<comment type="subunit">
    <text evidence="10">Probably interacts with PlsX.</text>
</comment>
<comment type="subcellular location">
    <subcellularLocation>
        <location evidence="10">Cell membrane</location>
        <topology evidence="10">Multi-pass membrane protein</topology>
    </subcellularLocation>
</comment>
<evidence type="ECO:0000256" key="10">
    <source>
        <dbReference type="HAMAP-Rule" id="MF_01043"/>
    </source>
</evidence>
<comment type="similarity">
    <text evidence="10">Belongs to the PlsY family.</text>
</comment>
<dbReference type="GO" id="GO:0008654">
    <property type="term" value="P:phospholipid biosynthetic process"/>
    <property type="evidence" value="ECO:0007669"/>
    <property type="project" value="UniProtKB-UniRule"/>
</dbReference>
<feature type="transmembrane region" description="Helical" evidence="10">
    <location>
        <begin position="82"/>
        <end position="98"/>
    </location>
</feature>
<keyword evidence="1 10" id="KW-1003">Cell membrane</keyword>
<proteinExistence type="inferred from homology"/>
<keyword evidence="6 10" id="KW-0443">Lipid metabolism</keyword>
<dbReference type="GO" id="GO:0005886">
    <property type="term" value="C:plasma membrane"/>
    <property type="evidence" value="ECO:0007669"/>
    <property type="project" value="UniProtKB-SubCell"/>
</dbReference>
<dbReference type="GO" id="GO:0043772">
    <property type="term" value="F:acyl-phosphate glycerol-3-phosphate acyltransferase activity"/>
    <property type="evidence" value="ECO:0007669"/>
    <property type="project" value="UniProtKB-UniRule"/>
</dbReference>
<evidence type="ECO:0000256" key="4">
    <source>
        <dbReference type="ARBA" id="ARBA00022692"/>
    </source>
</evidence>
<keyword evidence="8 10" id="KW-0594">Phospholipid biosynthesis</keyword>
<evidence type="ECO:0000256" key="2">
    <source>
        <dbReference type="ARBA" id="ARBA00022516"/>
    </source>
</evidence>
<evidence type="ECO:0000256" key="1">
    <source>
        <dbReference type="ARBA" id="ARBA00022475"/>
    </source>
</evidence>
<keyword evidence="12" id="KW-1185">Reference proteome</keyword>